<evidence type="ECO:0000313" key="2">
    <source>
        <dbReference type="EMBL" id="EYC02518.1"/>
    </source>
</evidence>
<keyword evidence="1" id="KW-0812">Transmembrane</keyword>
<dbReference type="STRING" id="53326.A0A016TIX8"/>
<dbReference type="EMBL" id="JARK01001435">
    <property type="protein sequence ID" value="EYC02518.1"/>
    <property type="molecule type" value="Genomic_DNA"/>
</dbReference>
<evidence type="ECO:0000256" key="1">
    <source>
        <dbReference type="SAM" id="Phobius"/>
    </source>
</evidence>
<protein>
    <submittedName>
        <fullName evidence="2">Uncharacterized protein</fullName>
    </submittedName>
</protein>
<dbReference type="Proteomes" id="UP000024635">
    <property type="component" value="Unassembled WGS sequence"/>
</dbReference>
<dbReference type="PANTHER" id="PTHR37427:SF2">
    <property type="entry name" value="SECRETED PROTEIN"/>
    <property type="match status" value="1"/>
</dbReference>
<dbReference type="AlphaFoldDB" id="A0A016TIX8"/>
<keyword evidence="3" id="KW-1185">Reference proteome</keyword>
<evidence type="ECO:0000313" key="3">
    <source>
        <dbReference type="Proteomes" id="UP000024635"/>
    </source>
</evidence>
<proteinExistence type="predicted"/>
<comment type="caution">
    <text evidence="2">The sequence shown here is derived from an EMBL/GenBank/DDBJ whole genome shotgun (WGS) entry which is preliminary data.</text>
</comment>
<feature type="transmembrane region" description="Helical" evidence="1">
    <location>
        <begin position="29"/>
        <end position="51"/>
    </location>
</feature>
<reference evidence="3" key="1">
    <citation type="journal article" date="2015" name="Nat. Genet.">
        <title>The genome and transcriptome of the zoonotic hookworm Ancylostoma ceylanicum identify infection-specific gene families.</title>
        <authorList>
            <person name="Schwarz E.M."/>
            <person name="Hu Y."/>
            <person name="Antoshechkin I."/>
            <person name="Miller M.M."/>
            <person name="Sternberg P.W."/>
            <person name="Aroian R.V."/>
        </authorList>
    </citation>
    <scope>NUCLEOTIDE SEQUENCE</scope>
    <source>
        <strain evidence="3">HY135</strain>
    </source>
</reference>
<sequence length="151" mass="16697">MRKLLHSHAIKNRNFSYAPFIDQGIPYEALMQSALLLLAIVSCALACDIIVHVKSDTDKKFGAQVTASNGKKSEKWTYAKKLQKNTFQQKADECGLKDWEIATFDESGKPAHTVKVTLDGIGRVTYKVGDDLKPVQKDRQGAICKGECAPL</sequence>
<accession>A0A016TIX8</accession>
<dbReference type="OrthoDB" id="5860061at2759"/>
<keyword evidence="1" id="KW-1133">Transmembrane helix</keyword>
<dbReference type="PANTHER" id="PTHR37427">
    <property type="entry name" value="PROTEIN CBG20963-RELATED"/>
    <property type="match status" value="1"/>
</dbReference>
<gene>
    <name evidence="2" type="primary">Acey_s0099.g3161</name>
    <name evidence="2" type="synonym">Acey-ZK856.7</name>
    <name evidence="2" type="ORF">Y032_0099g3161</name>
</gene>
<organism evidence="2 3">
    <name type="scientific">Ancylostoma ceylanicum</name>
    <dbReference type="NCBI Taxonomy" id="53326"/>
    <lineage>
        <taxon>Eukaryota</taxon>
        <taxon>Metazoa</taxon>
        <taxon>Ecdysozoa</taxon>
        <taxon>Nematoda</taxon>
        <taxon>Chromadorea</taxon>
        <taxon>Rhabditida</taxon>
        <taxon>Rhabditina</taxon>
        <taxon>Rhabditomorpha</taxon>
        <taxon>Strongyloidea</taxon>
        <taxon>Ancylostomatidae</taxon>
        <taxon>Ancylostomatinae</taxon>
        <taxon>Ancylostoma</taxon>
    </lineage>
</organism>
<keyword evidence="1" id="KW-0472">Membrane</keyword>
<name>A0A016TIX8_9BILA</name>